<feature type="domain" description="Phage protein Gp138 N-terminal" evidence="2">
    <location>
        <begin position="55"/>
        <end position="138"/>
    </location>
</feature>
<dbReference type="Gene3D" id="2.40.50.230">
    <property type="entry name" value="Gp5 N-terminal domain"/>
    <property type="match status" value="1"/>
</dbReference>
<name>A0A857FJ24_KOMXY</name>
<sequence length="219" mass="22854">MPDNTYIGTNRPEDAGCTFNVFNAMIRRVMGRMGANLPVKVLAVNGVGLNPVGFVDVQPLVHQVDGAGKPTPRGVIYDVPYIRMQGGSRAIICDPQVGDIGYAIVSGRDISNVKTNRAASVPGSYRHHDVSDAVYVGGLLNAAPTEYIGWVDDDVHVHTAGKFIVDAASMQVNCAITTTSDITAQGTVTGQTDVKAAGISGKGHTHPVTDAPGTTGAPE</sequence>
<evidence type="ECO:0000256" key="1">
    <source>
        <dbReference type="SAM" id="MobiDB-lite"/>
    </source>
</evidence>
<evidence type="ECO:0000259" key="2">
    <source>
        <dbReference type="Pfam" id="PF18352"/>
    </source>
</evidence>
<evidence type="ECO:0000313" key="3">
    <source>
        <dbReference type="EMBL" id="QHC34162.1"/>
    </source>
</evidence>
<dbReference type="RefSeq" id="WP_159260048.1">
    <property type="nucleotide sequence ID" value="NZ_CP041348.1"/>
</dbReference>
<reference evidence="3 4" key="1">
    <citation type="journal article" date="2020" name="Carbohydr. Polym.">
        <title>Characterization and optimization of production of bacterial cellulose from strain CGMCC 17276 based on whole-genome analysis.</title>
        <authorList>
            <person name="Lu T."/>
            <person name="Gao H."/>
            <person name="Liao B."/>
            <person name="Wu J."/>
            <person name="Zhang W."/>
            <person name="Huang J."/>
            <person name="Liu M."/>
            <person name="Huang J."/>
            <person name="Chang Z."/>
            <person name="Jin M."/>
            <person name="Yi Z."/>
            <person name="Jiang D."/>
        </authorList>
    </citation>
    <scope>NUCLEOTIDE SEQUENCE [LARGE SCALE GENOMIC DNA]</scope>
    <source>
        <strain evidence="3 4">CGMCC 17276</strain>
    </source>
</reference>
<organism evidence="3 4">
    <name type="scientific">Komagataeibacter xylinus</name>
    <name type="common">Gluconacetobacter xylinus</name>
    <dbReference type="NCBI Taxonomy" id="28448"/>
    <lineage>
        <taxon>Bacteria</taxon>
        <taxon>Pseudomonadati</taxon>
        <taxon>Pseudomonadota</taxon>
        <taxon>Alphaproteobacteria</taxon>
        <taxon>Acetobacterales</taxon>
        <taxon>Acetobacteraceae</taxon>
        <taxon>Komagataeibacter</taxon>
    </lineage>
</organism>
<dbReference type="Pfam" id="PF18352">
    <property type="entry name" value="Gp138_N"/>
    <property type="match status" value="1"/>
</dbReference>
<dbReference type="InterPro" id="IPR041599">
    <property type="entry name" value="Gp138_N"/>
</dbReference>
<dbReference type="OrthoDB" id="1903830at2"/>
<protein>
    <submittedName>
        <fullName evidence="3">Baseplate assembly protein</fullName>
    </submittedName>
</protein>
<dbReference type="InterPro" id="IPR037026">
    <property type="entry name" value="Vgr_OB-fold_dom_sf"/>
</dbReference>
<dbReference type="EMBL" id="CP041348">
    <property type="protein sequence ID" value="QHC34162.1"/>
    <property type="molecule type" value="Genomic_DNA"/>
</dbReference>
<proteinExistence type="predicted"/>
<dbReference type="Proteomes" id="UP000464674">
    <property type="component" value="Chromosome"/>
</dbReference>
<gene>
    <name evidence="3" type="ORF">FMA36_00310</name>
</gene>
<dbReference type="AlphaFoldDB" id="A0A857FJ24"/>
<accession>A0A857FJ24</accession>
<feature type="region of interest" description="Disordered" evidence="1">
    <location>
        <begin position="197"/>
        <end position="219"/>
    </location>
</feature>
<evidence type="ECO:0000313" key="4">
    <source>
        <dbReference type="Proteomes" id="UP000464674"/>
    </source>
</evidence>